<dbReference type="InterPro" id="IPR012349">
    <property type="entry name" value="Split_barrel_FMN-bd"/>
</dbReference>
<dbReference type="Proteomes" id="UP000077020">
    <property type="component" value="Unassembled WGS sequence"/>
</dbReference>
<gene>
    <name evidence="1" type="ordered locus">CLJU_c01650</name>
    <name evidence="2" type="ordered locus">CLJU_c17520</name>
    <name evidence="3" type="ordered locus">CLJU_c31030</name>
    <name evidence="4" type="ordered locus">CLJU_c37060</name>
    <name evidence="5" type="ordered locus">CLJU_c38520</name>
    <name evidence="7" type="ORF">WX45_02108</name>
    <name evidence="6" type="ORF">WX45_02528</name>
</gene>
<sequence>MFRDMRRKKQLLSKEETIEILKLCTSGVLGVIGDDDYPYTVPISYVFKDGKLFMHGAKQGHKIDSIKRNDKVTFCVIEKDEVIQKTFTTHFRSVSIFGRARILTNDSDRRYAIESLVEKYSPDYIKEGQQEIEREWNRVCLIEVKIEHMTGKAAIEIVNSNK</sequence>
<evidence type="ECO:0000313" key="5">
    <source>
        <dbReference type="EMBL" id="ADK16877.1"/>
    </source>
</evidence>
<dbReference type="EMBL" id="CP001666">
    <property type="protein sequence ID" value="ADK16151.1"/>
    <property type="molecule type" value="Genomic_DNA"/>
</dbReference>
<dbReference type="InterPro" id="IPR024747">
    <property type="entry name" value="Pyridox_Oxase-rel"/>
</dbReference>
<evidence type="ECO:0000313" key="3">
    <source>
        <dbReference type="EMBL" id="ADK16151.1"/>
    </source>
</evidence>
<evidence type="ECO:0000313" key="7">
    <source>
        <dbReference type="EMBL" id="OAA88873.1"/>
    </source>
</evidence>
<evidence type="ECO:0000313" key="1">
    <source>
        <dbReference type="EMBL" id="ADK13255.1"/>
    </source>
</evidence>
<dbReference type="EMBL" id="CP001666">
    <property type="protein sequence ID" value="ADK16732.1"/>
    <property type="molecule type" value="Genomic_DNA"/>
</dbReference>
<dbReference type="HOGENOM" id="CLU_067890_2_2_9"/>
<dbReference type="SUPFAM" id="SSF50475">
    <property type="entry name" value="FMN-binding split barrel"/>
    <property type="match status" value="1"/>
</dbReference>
<dbReference type="eggNOG" id="COG3467">
    <property type="taxonomic scope" value="Bacteria"/>
</dbReference>
<protein>
    <submittedName>
        <fullName evidence="1">Putative antibiotic resistance protein</fullName>
    </submittedName>
    <submittedName>
        <fullName evidence="6">Pyridoxamine 5'-phosphate oxidase</fullName>
    </submittedName>
</protein>
<organism evidence="1 8">
    <name type="scientific">Clostridium ljungdahlii (strain ATCC 55383 / DSM 13528 / PETC)</name>
    <dbReference type="NCBI Taxonomy" id="748727"/>
    <lineage>
        <taxon>Bacteria</taxon>
        <taxon>Bacillati</taxon>
        <taxon>Bacillota</taxon>
        <taxon>Clostridia</taxon>
        <taxon>Eubacteriales</taxon>
        <taxon>Clostridiaceae</taxon>
        <taxon>Clostridium</taxon>
    </lineage>
</organism>
<evidence type="ECO:0000313" key="8">
    <source>
        <dbReference type="Proteomes" id="UP000001656"/>
    </source>
</evidence>
<dbReference type="EMBL" id="CP001666">
    <property type="protein sequence ID" value="ADK14815.1"/>
    <property type="molecule type" value="Genomic_DNA"/>
</dbReference>
<evidence type="ECO:0000313" key="4">
    <source>
        <dbReference type="EMBL" id="ADK16732.1"/>
    </source>
</evidence>
<dbReference type="OrthoDB" id="9794935at2"/>
<accession>D8GKS2</accession>
<dbReference type="RefSeq" id="WP_013236855.1">
    <property type="nucleotide sequence ID" value="NC_014328.1"/>
</dbReference>
<dbReference type="Gene3D" id="2.30.110.10">
    <property type="entry name" value="Electron Transport, Fmn-binding Protein, Chain A"/>
    <property type="match status" value="1"/>
</dbReference>
<dbReference type="KEGG" id="clj:CLJU_c01650"/>
<proteinExistence type="predicted"/>
<dbReference type="KEGG" id="clj:CLJU_c37060"/>
<evidence type="ECO:0000313" key="6">
    <source>
        <dbReference type="EMBL" id="OAA82810.1"/>
    </source>
</evidence>
<dbReference type="AlphaFoldDB" id="D8GKS2"/>
<dbReference type="EMBL" id="CP001666">
    <property type="protein sequence ID" value="ADK16877.1"/>
    <property type="molecule type" value="Genomic_DNA"/>
</dbReference>
<dbReference type="PANTHER" id="PTHR34071">
    <property type="entry name" value="5-NITROIMIDAZOLE ANTIBIOTICS RESISTANCE PROTEIN, NIMA-FAMILY-RELATED PROTEIN-RELATED"/>
    <property type="match status" value="1"/>
</dbReference>
<dbReference type="EMBL" id="LITS01000043">
    <property type="protein sequence ID" value="OAA82810.1"/>
    <property type="molecule type" value="Genomic_DNA"/>
</dbReference>
<dbReference type="KEGG" id="clj:CLJU_c31030"/>
<reference evidence="6 9" key="3">
    <citation type="journal article" date="2016" name="Biotechnol. Bioeng.">
        <title>Traits of selected Clostridium strains for syngas fermentation to ethanol.</title>
        <authorList>
            <person name="Martin M.E."/>
            <person name="Richter H."/>
            <person name="Saha S."/>
            <person name="Angenent L.T."/>
        </authorList>
    </citation>
    <scope>NUCLEOTIDE SEQUENCE [LARGE SCALE GENOMIC DNA]</scope>
    <source>
        <strain evidence="6 9">PETC</strain>
    </source>
</reference>
<dbReference type="EMBL" id="CP001666">
    <property type="protein sequence ID" value="ADK13255.1"/>
    <property type="molecule type" value="Genomic_DNA"/>
</dbReference>
<evidence type="ECO:0000313" key="2">
    <source>
        <dbReference type="EMBL" id="ADK14815.1"/>
    </source>
</evidence>
<dbReference type="KEGG" id="clj:CLJU_c17520"/>
<dbReference type="PATRIC" id="fig|748727.19.peg.1837"/>
<dbReference type="KEGG" id="clj:CLJU_c38520"/>
<dbReference type="Proteomes" id="UP000001656">
    <property type="component" value="Chromosome"/>
</dbReference>
<dbReference type="EMBL" id="LITS01000002">
    <property type="protein sequence ID" value="OAA88873.1"/>
    <property type="molecule type" value="Genomic_DNA"/>
</dbReference>
<dbReference type="STRING" id="748727.CLJU_c01650"/>
<evidence type="ECO:0000313" key="9">
    <source>
        <dbReference type="Proteomes" id="UP000077020"/>
    </source>
</evidence>
<dbReference type="PANTHER" id="PTHR34071:SF2">
    <property type="entry name" value="FLAVIN-NUCLEOTIDE-BINDING PROTEIN"/>
    <property type="match status" value="1"/>
</dbReference>
<keyword evidence="9" id="KW-1185">Reference proteome</keyword>
<reference evidence="1 8" key="2">
    <citation type="journal article" date="2010" name="Proc. Natl. Acad. Sci. U.S.A.">
        <title>Clostridium ljungdahlii represents a microbial production platform based on syngas.</title>
        <authorList>
            <person name="Kopke M."/>
            <person name="Held C."/>
            <person name="Hujer S."/>
            <person name="Liesegang H."/>
            <person name="Wiezer A."/>
            <person name="Wollherr A."/>
            <person name="Ehrenreich A."/>
            <person name="Liebl W."/>
            <person name="Gottschalk G."/>
            <person name="Durre P."/>
        </authorList>
    </citation>
    <scope>NUCLEOTIDE SEQUENCE [LARGE SCALE GENOMIC DNA]</scope>
    <source>
        <strain evidence="8">ATCC 55383 / DSM 13528 / PETC</strain>
        <strain evidence="1">DSM 13528</strain>
    </source>
</reference>
<reference evidence="1" key="1">
    <citation type="submission" date="2009-07" db="EMBL/GenBank/DDBJ databases">
        <authorList>
            <person name="Koepke M."/>
            <person name="Hujer S."/>
            <person name="Held C."/>
            <person name="Wiezer A."/>
            <person name="Liesegang H."/>
            <person name="Ehrenreich A."/>
            <person name="Gottschalk G."/>
            <person name="Duerre P."/>
        </authorList>
    </citation>
    <scope>NUCLEOTIDE SEQUENCE</scope>
    <source>
        <strain evidence="1">DSM 13528</strain>
    </source>
</reference>
<name>D8GKS2_CLOLD</name>
<dbReference type="Pfam" id="PF12900">
    <property type="entry name" value="Pyridox_ox_2"/>
    <property type="match status" value="1"/>
</dbReference>